<feature type="transmembrane region" description="Helical" evidence="1">
    <location>
        <begin position="111"/>
        <end position="131"/>
    </location>
</feature>
<dbReference type="EMBL" id="FNIB01000001">
    <property type="protein sequence ID" value="SDM60753.1"/>
    <property type="molecule type" value="Genomic_DNA"/>
</dbReference>
<gene>
    <name evidence="2" type="ORF">SAMN05216368_101429</name>
</gene>
<feature type="transmembrane region" description="Helical" evidence="1">
    <location>
        <begin position="143"/>
        <end position="161"/>
    </location>
</feature>
<accession>A0A5E9FWC7</accession>
<keyword evidence="1" id="KW-1133">Transmembrane helix</keyword>
<sequence length="186" mass="20259">MRDQRTSRDESSRRAPWRGKLAGLGGDLRRWPSRRWWVALATALCTVVFIAIPTDLIDTPFFSRQIPPTAWSWPVLTLSAVLTGMVTATYVAHPEGAPPSRAAGRLGMAGWLVTFFAVGCPVCNKLVLLALGATGAMQFFEPVQPYLAAASIVLLGWALYARMTRENSCGLPARTTAATEVLDRVL</sequence>
<dbReference type="Proteomes" id="UP000199639">
    <property type="component" value="Unassembled WGS sequence"/>
</dbReference>
<evidence type="ECO:0000313" key="2">
    <source>
        <dbReference type="EMBL" id="SDM60753.1"/>
    </source>
</evidence>
<dbReference type="RefSeq" id="WP_241983075.1">
    <property type="nucleotide sequence ID" value="NZ_FNIB01000001.1"/>
</dbReference>
<dbReference type="AlphaFoldDB" id="A0A5E9FWC7"/>
<name>A0A5E9FWC7_9MICO</name>
<feature type="transmembrane region" description="Helical" evidence="1">
    <location>
        <begin position="36"/>
        <end position="53"/>
    </location>
</feature>
<organism evidence="2 3">
    <name type="scientific">Cryobacterium flavum</name>
    <dbReference type="NCBI Taxonomy" id="1424659"/>
    <lineage>
        <taxon>Bacteria</taxon>
        <taxon>Bacillati</taxon>
        <taxon>Actinomycetota</taxon>
        <taxon>Actinomycetes</taxon>
        <taxon>Micrococcales</taxon>
        <taxon>Microbacteriaceae</taxon>
        <taxon>Cryobacterium</taxon>
    </lineage>
</organism>
<reference evidence="2 3" key="1">
    <citation type="submission" date="2016-10" db="EMBL/GenBank/DDBJ databases">
        <authorList>
            <person name="Varghese N."/>
            <person name="Submissions S."/>
        </authorList>
    </citation>
    <scope>NUCLEOTIDE SEQUENCE [LARGE SCALE GENOMIC DNA]</scope>
    <source>
        <strain evidence="2 3">CGMCC 1.11215</strain>
    </source>
</reference>
<evidence type="ECO:0000313" key="3">
    <source>
        <dbReference type="Proteomes" id="UP000199639"/>
    </source>
</evidence>
<feature type="transmembrane region" description="Helical" evidence="1">
    <location>
        <begin position="73"/>
        <end position="91"/>
    </location>
</feature>
<dbReference type="STRING" id="1424659.SAMN05216368_101429"/>
<protein>
    <submittedName>
        <fullName evidence="2">Uncharacterized protein</fullName>
    </submittedName>
</protein>
<keyword evidence="1" id="KW-0812">Transmembrane</keyword>
<keyword evidence="1" id="KW-0472">Membrane</keyword>
<proteinExistence type="predicted"/>
<evidence type="ECO:0000256" key="1">
    <source>
        <dbReference type="SAM" id="Phobius"/>
    </source>
</evidence>